<organism evidence="3 4">
    <name type="scientific">Rubripirellula reticaptiva</name>
    <dbReference type="NCBI Taxonomy" id="2528013"/>
    <lineage>
        <taxon>Bacteria</taxon>
        <taxon>Pseudomonadati</taxon>
        <taxon>Planctomycetota</taxon>
        <taxon>Planctomycetia</taxon>
        <taxon>Pirellulales</taxon>
        <taxon>Pirellulaceae</taxon>
        <taxon>Rubripirellula</taxon>
    </lineage>
</organism>
<proteinExistence type="predicted"/>
<feature type="domain" description="Glycosyltransferase subfamily 4-like N-terminal" evidence="2">
    <location>
        <begin position="54"/>
        <end position="189"/>
    </location>
</feature>
<evidence type="ECO:0000313" key="4">
    <source>
        <dbReference type="Proteomes" id="UP000317977"/>
    </source>
</evidence>
<dbReference type="AlphaFoldDB" id="A0A5C6EJ43"/>
<evidence type="ECO:0000259" key="2">
    <source>
        <dbReference type="Pfam" id="PF13439"/>
    </source>
</evidence>
<dbReference type="Gene3D" id="3.40.50.2000">
    <property type="entry name" value="Glycogen Phosphorylase B"/>
    <property type="match status" value="2"/>
</dbReference>
<gene>
    <name evidence="3" type="primary">pimB_1</name>
    <name evidence="3" type="ORF">Poly59_49520</name>
</gene>
<reference evidence="3 4" key="1">
    <citation type="submission" date="2019-02" db="EMBL/GenBank/DDBJ databases">
        <title>Deep-cultivation of Planctomycetes and their phenomic and genomic characterization uncovers novel biology.</title>
        <authorList>
            <person name="Wiegand S."/>
            <person name="Jogler M."/>
            <person name="Boedeker C."/>
            <person name="Pinto D."/>
            <person name="Vollmers J."/>
            <person name="Rivas-Marin E."/>
            <person name="Kohn T."/>
            <person name="Peeters S.H."/>
            <person name="Heuer A."/>
            <person name="Rast P."/>
            <person name="Oberbeckmann S."/>
            <person name="Bunk B."/>
            <person name="Jeske O."/>
            <person name="Meyerdierks A."/>
            <person name="Storesund J.E."/>
            <person name="Kallscheuer N."/>
            <person name="Luecker S."/>
            <person name="Lage O.M."/>
            <person name="Pohl T."/>
            <person name="Merkel B.J."/>
            <person name="Hornburger P."/>
            <person name="Mueller R.-W."/>
            <person name="Bruemmer F."/>
            <person name="Labrenz M."/>
            <person name="Spormann A.M."/>
            <person name="Op Den Camp H."/>
            <person name="Overmann J."/>
            <person name="Amann R."/>
            <person name="Jetten M.S.M."/>
            <person name="Mascher T."/>
            <person name="Medema M.H."/>
            <person name="Devos D.P."/>
            <person name="Kaster A.-K."/>
            <person name="Ovreas L."/>
            <person name="Rohde M."/>
            <person name="Galperin M.Y."/>
            <person name="Jogler C."/>
        </authorList>
    </citation>
    <scope>NUCLEOTIDE SEQUENCE [LARGE SCALE GENOMIC DNA]</scope>
    <source>
        <strain evidence="3 4">Poly59</strain>
    </source>
</reference>
<dbReference type="Proteomes" id="UP000317977">
    <property type="component" value="Unassembled WGS sequence"/>
</dbReference>
<evidence type="ECO:0000313" key="3">
    <source>
        <dbReference type="EMBL" id="TWU48107.1"/>
    </source>
</evidence>
<evidence type="ECO:0000259" key="1">
    <source>
        <dbReference type="Pfam" id="PF00534"/>
    </source>
</evidence>
<keyword evidence="3" id="KW-0808">Transferase</keyword>
<dbReference type="Pfam" id="PF00534">
    <property type="entry name" value="Glycos_transf_1"/>
    <property type="match status" value="1"/>
</dbReference>
<dbReference type="EC" id="2.4.1.345" evidence="3"/>
<name>A0A5C6EJ43_9BACT</name>
<keyword evidence="3" id="KW-0328">Glycosyltransferase</keyword>
<accession>A0A5C6EJ43</accession>
<dbReference type="InterPro" id="IPR050194">
    <property type="entry name" value="Glycosyltransferase_grp1"/>
</dbReference>
<dbReference type="Pfam" id="PF13439">
    <property type="entry name" value="Glyco_transf_4"/>
    <property type="match status" value="1"/>
</dbReference>
<sequence>MSAMKVALAHHWITSYRGGEKVIEQIAKLFPGSDLYTLVQNPNIDVPGLRGTTVHTSRLNRFPLVHRTYRHLLPLHPWAIAGMRVADDVDLLLSSDASLFKGIPKAASTKHVCYCHSPPRYLWELGSDYKRASFAARIALDRFAGRLREYDRNSAANVDHFIANSNFVAGRIKKYYDRESTVIYPPVATHDFVANQTRGDFHLAISELVSYKRIDIAVDAYNKLGKRLIVIGDGPERKALQAAAKSNIEFLGRQPFSVLKEHFETCQAFVFPGIEDFGITPVEAQAAGAPVIALRAGGALETVVENETGVFFDDQSAESLIDAVERFASEAFTPESCVRNAVRFSTDQFRDKYIAFLDDMQGRKVLTRDDPAREDSE</sequence>
<comment type="caution">
    <text evidence="3">The sequence shown here is derived from an EMBL/GenBank/DDBJ whole genome shotgun (WGS) entry which is preliminary data.</text>
</comment>
<dbReference type="InterPro" id="IPR028098">
    <property type="entry name" value="Glyco_trans_4-like_N"/>
</dbReference>
<dbReference type="PANTHER" id="PTHR45947">
    <property type="entry name" value="SULFOQUINOVOSYL TRANSFERASE SQD2"/>
    <property type="match status" value="1"/>
</dbReference>
<dbReference type="PANTHER" id="PTHR45947:SF3">
    <property type="entry name" value="SULFOQUINOVOSYL TRANSFERASE SQD2"/>
    <property type="match status" value="1"/>
</dbReference>
<dbReference type="GO" id="GO:0043750">
    <property type="term" value="F:phosphatidylinositol alpha-mannosyltransferase activity"/>
    <property type="evidence" value="ECO:0007669"/>
    <property type="project" value="UniProtKB-EC"/>
</dbReference>
<dbReference type="InterPro" id="IPR001296">
    <property type="entry name" value="Glyco_trans_1"/>
</dbReference>
<dbReference type="EMBL" id="SJPX01000005">
    <property type="protein sequence ID" value="TWU48107.1"/>
    <property type="molecule type" value="Genomic_DNA"/>
</dbReference>
<keyword evidence="4" id="KW-1185">Reference proteome</keyword>
<feature type="domain" description="Glycosyl transferase family 1" evidence="1">
    <location>
        <begin position="200"/>
        <end position="341"/>
    </location>
</feature>
<dbReference type="SUPFAM" id="SSF53756">
    <property type="entry name" value="UDP-Glycosyltransferase/glycogen phosphorylase"/>
    <property type="match status" value="1"/>
</dbReference>
<protein>
    <submittedName>
        <fullName evidence="3">GDP-mannose-dependent alpha-(1-6)-phosphatidylinositol monomannoside mannosyltransferase</fullName>
        <ecNumber evidence="3">2.4.1.345</ecNumber>
    </submittedName>
</protein>